<evidence type="ECO:0000313" key="4">
    <source>
        <dbReference type="Proteomes" id="UP001596105"/>
    </source>
</evidence>
<dbReference type="RefSeq" id="WP_209751769.1">
    <property type="nucleotide sequence ID" value="NZ_JBHSMH010000058.1"/>
</dbReference>
<sequence length="230" mass="25537">MAGAKGKTKQGLGPDEAGSVTLEASAVLPWVFLMTALSVLFALYVFHRSTLYYGMSITAERTAYAWSNSAKETKTGAFEEGRYDGLYWRLTDDALVKGLFGLASGDESVEVAIGQDSGENAISVSGAEEKLRKRASDSRRWMDGGEIGYRNIALKREIRVERPAEEMPGPLRWLRGDREREMNVTALIVEPAEFLRTFELIRYYASKMKSSPEGANTYKEKAGDALKQKL</sequence>
<feature type="region of interest" description="Disordered" evidence="1">
    <location>
        <begin position="210"/>
        <end position="230"/>
    </location>
</feature>
<dbReference type="Proteomes" id="UP001596105">
    <property type="component" value="Unassembled WGS sequence"/>
</dbReference>
<name>A0ABW0LWV0_9BACL</name>
<evidence type="ECO:0000256" key="2">
    <source>
        <dbReference type="SAM" id="Phobius"/>
    </source>
</evidence>
<evidence type="ECO:0008006" key="5">
    <source>
        <dbReference type="Google" id="ProtNLM"/>
    </source>
</evidence>
<keyword evidence="2" id="KW-0472">Membrane</keyword>
<keyword evidence="4" id="KW-1185">Reference proteome</keyword>
<evidence type="ECO:0000256" key="1">
    <source>
        <dbReference type="SAM" id="MobiDB-lite"/>
    </source>
</evidence>
<accession>A0ABW0LWV0</accession>
<keyword evidence="2" id="KW-1133">Transmembrane helix</keyword>
<feature type="compositionally biased region" description="Basic and acidic residues" evidence="1">
    <location>
        <begin position="218"/>
        <end position="230"/>
    </location>
</feature>
<reference evidence="4" key="1">
    <citation type="journal article" date="2019" name="Int. J. Syst. Evol. Microbiol.">
        <title>The Global Catalogue of Microorganisms (GCM) 10K type strain sequencing project: providing services to taxonomists for standard genome sequencing and annotation.</title>
        <authorList>
            <consortium name="The Broad Institute Genomics Platform"/>
            <consortium name="The Broad Institute Genome Sequencing Center for Infectious Disease"/>
            <person name="Wu L."/>
            <person name="Ma J."/>
        </authorList>
    </citation>
    <scope>NUCLEOTIDE SEQUENCE [LARGE SCALE GENOMIC DNA]</scope>
    <source>
        <strain evidence="4">CCUG 57113</strain>
    </source>
</reference>
<evidence type="ECO:0000313" key="3">
    <source>
        <dbReference type="EMBL" id="MFC5470344.1"/>
    </source>
</evidence>
<feature type="transmembrane region" description="Helical" evidence="2">
    <location>
        <begin position="27"/>
        <end position="46"/>
    </location>
</feature>
<proteinExistence type="predicted"/>
<dbReference type="EMBL" id="JBHSMH010000058">
    <property type="protein sequence ID" value="MFC5470344.1"/>
    <property type="molecule type" value="Genomic_DNA"/>
</dbReference>
<keyword evidence="2" id="KW-0812">Transmembrane</keyword>
<organism evidence="3 4">
    <name type="scientific">Cohnella suwonensis</name>
    <dbReference type="NCBI Taxonomy" id="696072"/>
    <lineage>
        <taxon>Bacteria</taxon>
        <taxon>Bacillati</taxon>
        <taxon>Bacillota</taxon>
        <taxon>Bacilli</taxon>
        <taxon>Bacillales</taxon>
        <taxon>Paenibacillaceae</taxon>
        <taxon>Cohnella</taxon>
    </lineage>
</organism>
<gene>
    <name evidence="3" type="ORF">ACFPPD_16680</name>
</gene>
<protein>
    <recommendedName>
        <fullName evidence="5">Pilus assembly protein</fullName>
    </recommendedName>
</protein>
<comment type="caution">
    <text evidence="3">The sequence shown here is derived from an EMBL/GenBank/DDBJ whole genome shotgun (WGS) entry which is preliminary data.</text>
</comment>